<accession>A0A949K5F0</accession>
<keyword evidence="3" id="KW-0813">Transport</keyword>
<keyword evidence="9" id="KW-1185">Reference proteome</keyword>
<feature type="transmembrane region" description="Helical" evidence="7">
    <location>
        <begin position="58"/>
        <end position="74"/>
    </location>
</feature>
<feature type="transmembrane region" description="Helical" evidence="7">
    <location>
        <begin position="371"/>
        <end position="389"/>
    </location>
</feature>
<dbReference type="GO" id="GO:0005886">
    <property type="term" value="C:plasma membrane"/>
    <property type="evidence" value="ECO:0007669"/>
    <property type="project" value="TreeGrafter"/>
</dbReference>
<evidence type="ECO:0000256" key="3">
    <source>
        <dbReference type="ARBA" id="ARBA00022448"/>
    </source>
</evidence>
<evidence type="ECO:0000256" key="2">
    <source>
        <dbReference type="ARBA" id="ARBA00008821"/>
    </source>
</evidence>
<dbReference type="EMBL" id="JAHQCW010000001">
    <property type="protein sequence ID" value="MBU9734917.1"/>
    <property type="molecule type" value="Genomic_DNA"/>
</dbReference>
<name>A0A949K5F0_9FIRM</name>
<feature type="transmembrane region" description="Helical" evidence="7">
    <location>
        <begin position="340"/>
        <end position="359"/>
    </location>
</feature>
<comment type="caution">
    <text evidence="8">The sequence shown here is derived from an EMBL/GenBank/DDBJ whole genome shotgun (WGS) entry which is preliminary data.</text>
</comment>
<organism evidence="8 9">
    <name type="scientific">Diplocloster agilis</name>
    <dbReference type="NCBI Taxonomy" id="2850323"/>
    <lineage>
        <taxon>Bacteria</taxon>
        <taxon>Bacillati</taxon>
        <taxon>Bacillota</taxon>
        <taxon>Clostridia</taxon>
        <taxon>Lachnospirales</taxon>
        <taxon>Lachnospiraceae</taxon>
        <taxon>Diplocloster</taxon>
    </lineage>
</organism>
<dbReference type="NCBIfam" id="TIGR00801">
    <property type="entry name" value="ncs2"/>
    <property type="match status" value="1"/>
</dbReference>
<feature type="transmembrane region" description="Helical" evidence="7">
    <location>
        <begin position="94"/>
        <end position="112"/>
    </location>
</feature>
<evidence type="ECO:0000313" key="9">
    <source>
        <dbReference type="Proteomes" id="UP000712157"/>
    </source>
</evidence>
<evidence type="ECO:0000256" key="5">
    <source>
        <dbReference type="ARBA" id="ARBA00022989"/>
    </source>
</evidence>
<dbReference type="Pfam" id="PF00860">
    <property type="entry name" value="Xan_ur_permease"/>
    <property type="match status" value="1"/>
</dbReference>
<gene>
    <name evidence="8" type="ORF">KTH89_00115</name>
</gene>
<evidence type="ECO:0000256" key="6">
    <source>
        <dbReference type="ARBA" id="ARBA00023136"/>
    </source>
</evidence>
<comment type="subcellular location">
    <subcellularLocation>
        <location evidence="1">Membrane</location>
        <topology evidence="1">Multi-pass membrane protein</topology>
    </subcellularLocation>
</comment>
<comment type="similarity">
    <text evidence="2">Belongs to the nucleobase:cation symporter-2 (NCS2) (TC 2.A.40) family.</text>
</comment>
<dbReference type="PANTHER" id="PTHR42810">
    <property type="entry name" value="PURINE PERMEASE C1399.01C-RELATED"/>
    <property type="match status" value="1"/>
</dbReference>
<feature type="transmembrane region" description="Helical" evidence="7">
    <location>
        <begin position="219"/>
        <end position="245"/>
    </location>
</feature>
<protein>
    <submittedName>
        <fullName evidence="8">Uracil-xanthine permease family protein</fullName>
    </submittedName>
</protein>
<evidence type="ECO:0000256" key="7">
    <source>
        <dbReference type="SAM" id="Phobius"/>
    </source>
</evidence>
<keyword evidence="5 7" id="KW-1133">Transmembrane helix</keyword>
<feature type="transmembrane region" description="Helical" evidence="7">
    <location>
        <begin position="180"/>
        <end position="199"/>
    </location>
</feature>
<sequence>MNLSAKKKLILGIQHVLAMFGATVLVPALTGLSTSITLFCAGLGTLLFHLVTKRKVPVFLGSSFAFMGGIIAVIGDSRLGDPDFIDKLSAVKGALIVAGLIYVLFSILIKLVGYEKVNKLLPPIVTGPVIIVIGLRLSSTAINSAFYYNGAFSLKAVFVTVVVLAVVIAISVFARGIYNLMPILFAIIAGYLVCIPMGFLDFTPVQQAHFFSFMDKDIIAQILALPTFKADAILAIAPIALVTLIEHVGDITTNSAVVGKNFMIEPGIHRTILGDGLATALAGFLGGPANTTYGENTGVLAVTKVYDPSVIRVAAVFAMLLGILGKFGGLISSIPGPVSGGISIVLYGMIASVGVRILINNRLNFGNSRNLMIASIIVVLGIGCDSIPVTSTVTISGLALAAVVGMILAAVLPEGHDSVLPREE</sequence>
<feature type="transmembrane region" description="Helical" evidence="7">
    <location>
        <begin position="124"/>
        <end position="146"/>
    </location>
</feature>
<feature type="transmembrane region" description="Helical" evidence="7">
    <location>
        <begin position="395"/>
        <end position="412"/>
    </location>
</feature>
<feature type="transmembrane region" description="Helical" evidence="7">
    <location>
        <begin position="313"/>
        <end position="334"/>
    </location>
</feature>
<feature type="transmembrane region" description="Helical" evidence="7">
    <location>
        <begin position="152"/>
        <end position="173"/>
    </location>
</feature>
<dbReference type="PANTHER" id="PTHR42810:SF2">
    <property type="entry name" value="PURINE PERMEASE C1399.01C-RELATED"/>
    <property type="match status" value="1"/>
</dbReference>
<evidence type="ECO:0000313" key="8">
    <source>
        <dbReference type="EMBL" id="MBU9734917.1"/>
    </source>
</evidence>
<dbReference type="AlphaFoldDB" id="A0A949K5F0"/>
<proteinExistence type="inferred from homology"/>
<dbReference type="InterPro" id="IPR006043">
    <property type="entry name" value="NCS2"/>
</dbReference>
<dbReference type="GO" id="GO:0042907">
    <property type="term" value="F:xanthine transmembrane transporter activity"/>
    <property type="evidence" value="ECO:0007669"/>
    <property type="project" value="TreeGrafter"/>
</dbReference>
<evidence type="ECO:0000256" key="1">
    <source>
        <dbReference type="ARBA" id="ARBA00004141"/>
    </source>
</evidence>
<evidence type="ECO:0000256" key="4">
    <source>
        <dbReference type="ARBA" id="ARBA00022692"/>
    </source>
</evidence>
<dbReference type="Proteomes" id="UP000712157">
    <property type="component" value="Unassembled WGS sequence"/>
</dbReference>
<keyword evidence="4 7" id="KW-0812">Transmembrane</keyword>
<feature type="transmembrane region" description="Helical" evidence="7">
    <location>
        <begin position="32"/>
        <end position="51"/>
    </location>
</feature>
<keyword evidence="6 7" id="KW-0472">Membrane</keyword>
<dbReference type="InterPro" id="IPR006042">
    <property type="entry name" value="Xan_ur_permease"/>
</dbReference>
<reference evidence="8" key="1">
    <citation type="submission" date="2021-06" db="EMBL/GenBank/DDBJ databases">
        <title>Description of novel taxa of the family Lachnospiraceae.</title>
        <authorList>
            <person name="Chaplin A.V."/>
            <person name="Sokolova S.R."/>
            <person name="Pikina A.P."/>
            <person name="Korzhanova M."/>
            <person name="Belova V."/>
            <person name="Korostin D."/>
            <person name="Efimov B.A."/>
        </authorList>
    </citation>
    <scope>NUCLEOTIDE SEQUENCE</scope>
    <source>
        <strain evidence="8">ASD5720</strain>
    </source>
</reference>